<reference evidence="2" key="1">
    <citation type="submission" date="2021-03" db="EMBL/GenBank/DDBJ databases">
        <title>Plesiomonas shigelloides zfcc0051, isolated from zebrafish feces.</title>
        <authorList>
            <person name="Vanderhoek Z."/>
            <person name="Gaulke C."/>
        </authorList>
    </citation>
    <scope>NUCLEOTIDE SEQUENCE</scope>
    <source>
        <strain evidence="2">Zfcc0051</strain>
    </source>
</reference>
<sequence>MNKAGFLMLVALLSTTLVSTLHPVHAAPTSSTTAPSVSAAPLQFAGQTFVHRWSKDNQNEFTPPEQTDLSTWHEMMTINVYPTVHDGEQLAQLSNAVLANYQQAGKIVRVNSIPATATKPAEHLIVAILGAPGVLETVFARAMLVDGTGIFIVYSRRSYDNAENSQNAALETGQWLQAHGEATEKQLMSWSGYPTITTLKALPQSL</sequence>
<name>A0A8I1W8G2_PLESH</name>
<evidence type="ECO:0008006" key="4">
    <source>
        <dbReference type="Google" id="ProtNLM"/>
    </source>
</evidence>
<gene>
    <name evidence="2" type="ORF">J2R62_08500</name>
</gene>
<evidence type="ECO:0000256" key="1">
    <source>
        <dbReference type="SAM" id="SignalP"/>
    </source>
</evidence>
<dbReference type="EMBL" id="JAFNAA010000007">
    <property type="protein sequence ID" value="MBO1108262.1"/>
    <property type="molecule type" value="Genomic_DNA"/>
</dbReference>
<evidence type="ECO:0000313" key="2">
    <source>
        <dbReference type="EMBL" id="MBO1108262.1"/>
    </source>
</evidence>
<comment type="caution">
    <text evidence="2">The sequence shown here is derived from an EMBL/GenBank/DDBJ whole genome shotgun (WGS) entry which is preliminary data.</text>
</comment>
<dbReference type="RefSeq" id="WP_207542029.1">
    <property type="nucleotide sequence ID" value="NZ_JAFNAA010000007.1"/>
</dbReference>
<feature type="signal peptide" evidence="1">
    <location>
        <begin position="1"/>
        <end position="26"/>
    </location>
</feature>
<protein>
    <recommendedName>
        <fullName evidence="4">Lipoprotein</fullName>
    </recommendedName>
</protein>
<accession>A0A8I1W8G2</accession>
<proteinExistence type="predicted"/>
<feature type="chain" id="PRO_5034866035" description="Lipoprotein" evidence="1">
    <location>
        <begin position="27"/>
        <end position="206"/>
    </location>
</feature>
<keyword evidence="1" id="KW-0732">Signal</keyword>
<organism evidence="2 3">
    <name type="scientific">Plesiomonas shigelloides</name>
    <name type="common">Aeromonas shigelloides</name>
    <dbReference type="NCBI Taxonomy" id="703"/>
    <lineage>
        <taxon>Bacteria</taxon>
        <taxon>Pseudomonadati</taxon>
        <taxon>Pseudomonadota</taxon>
        <taxon>Gammaproteobacteria</taxon>
        <taxon>Enterobacterales</taxon>
        <taxon>Enterobacteriaceae</taxon>
        <taxon>Plesiomonas</taxon>
    </lineage>
</organism>
<dbReference type="AlphaFoldDB" id="A0A8I1W8G2"/>
<evidence type="ECO:0000313" key="3">
    <source>
        <dbReference type="Proteomes" id="UP000664658"/>
    </source>
</evidence>
<dbReference type="Proteomes" id="UP000664658">
    <property type="component" value="Unassembled WGS sequence"/>
</dbReference>